<evidence type="ECO:0000313" key="2">
    <source>
        <dbReference type="EMBL" id="TQD90991.1"/>
    </source>
</evidence>
<feature type="transmembrane region" description="Helical" evidence="1">
    <location>
        <begin position="144"/>
        <end position="164"/>
    </location>
</feature>
<gene>
    <name evidence="2" type="ORF">C1H46_023429</name>
</gene>
<sequence length="173" mass="20079">MLKDGKVRSDMLEVVIKRERTQVQQVKSAFEGSLHQLRLQREEVEAINRKVPAESDLVRAALVSQGEASSARIAKLEEELEIKIAKFGRIREFLRQQVVDTKKACGEEAHGVIHDLNERLRQCEEFWIFLYGCSERSHSRDSAAFVHSMPFIILPCLHAIYYFCVFMSKFEHR</sequence>
<proteinExistence type="predicted"/>
<keyword evidence="1" id="KW-1133">Transmembrane helix</keyword>
<dbReference type="Proteomes" id="UP000315295">
    <property type="component" value="Unassembled WGS sequence"/>
</dbReference>
<dbReference type="AlphaFoldDB" id="A0A540LWV7"/>
<name>A0A540LWV7_MALBA</name>
<organism evidence="2 3">
    <name type="scientific">Malus baccata</name>
    <name type="common">Siberian crab apple</name>
    <name type="synonym">Pyrus baccata</name>
    <dbReference type="NCBI Taxonomy" id="106549"/>
    <lineage>
        <taxon>Eukaryota</taxon>
        <taxon>Viridiplantae</taxon>
        <taxon>Streptophyta</taxon>
        <taxon>Embryophyta</taxon>
        <taxon>Tracheophyta</taxon>
        <taxon>Spermatophyta</taxon>
        <taxon>Magnoliopsida</taxon>
        <taxon>eudicotyledons</taxon>
        <taxon>Gunneridae</taxon>
        <taxon>Pentapetalae</taxon>
        <taxon>rosids</taxon>
        <taxon>fabids</taxon>
        <taxon>Rosales</taxon>
        <taxon>Rosaceae</taxon>
        <taxon>Amygdaloideae</taxon>
        <taxon>Maleae</taxon>
        <taxon>Malus</taxon>
    </lineage>
</organism>
<protein>
    <submittedName>
        <fullName evidence="2">Uncharacterized protein</fullName>
    </submittedName>
</protein>
<comment type="caution">
    <text evidence="2">The sequence shown here is derived from an EMBL/GenBank/DDBJ whole genome shotgun (WGS) entry which is preliminary data.</text>
</comment>
<keyword evidence="1" id="KW-0812">Transmembrane</keyword>
<reference evidence="2 3" key="1">
    <citation type="journal article" date="2019" name="G3 (Bethesda)">
        <title>Sequencing of a Wild Apple (Malus baccata) Genome Unravels the Differences Between Cultivated and Wild Apple Species Regarding Disease Resistance and Cold Tolerance.</title>
        <authorList>
            <person name="Chen X."/>
        </authorList>
    </citation>
    <scope>NUCLEOTIDE SEQUENCE [LARGE SCALE GENOMIC DNA]</scope>
    <source>
        <strain evidence="3">cv. Shandingzi</strain>
        <tissue evidence="2">Leaves</tissue>
    </source>
</reference>
<keyword evidence="1" id="KW-0472">Membrane</keyword>
<evidence type="ECO:0000256" key="1">
    <source>
        <dbReference type="SAM" id="Phobius"/>
    </source>
</evidence>
<evidence type="ECO:0000313" key="3">
    <source>
        <dbReference type="Proteomes" id="UP000315295"/>
    </source>
</evidence>
<dbReference type="EMBL" id="VIEB01000436">
    <property type="protein sequence ID" value="TQD90991.1"/>
    <property type="molecule type" value="Genomic_DNA"/>
</dbReference>
<keyword evidence="3" id="KW-1185">Reference proteome</keyword>
<accession>A0A540LWV7</accession>